<keyword evidence="2" id="KW-1185">Reference proteome</keyword>
<feature type="non-terminal residue" evidence="1">
    <location>
        <position position="68"/>
    </location>
</feature>
<dbReference type="PANTHER" id="PTHR48221:SF2">
    <property type="entry name" value="ACYL-COA SYNTHETASE FAMILY PROTEIN"/>
    <property type="match status" value="1"/>
</dbReference>
<accession>A0AA41S7C5</accession>
<comment type="caution">
    <text evidence="1">The sequence shown here is derived from an EMBL/GenBank/DDBJ whole genome shotgun (WGS) entry which is preliminary data.</text>
</comment>
<feature type="non-terminal residue" evidence="1">
    <location>
        <position position="1"/>
    </location>
</feature>
<dbReference type="EMBL" id="JAJJMA010096031">
    <property type="protein sequence ID" value="MCL7029951.1"/>
    <property type="molecule type" value="Genomic_DNA"/>
</dbReference>
<protein>
    <submittedName>
        <fullName evidence="1">Uncharacterized protein</fullName>
    </submittedName>
</protein>
<gene>
    <name evidence="1" type="ORF">MKW94_004837</name>
</gene>
<reference evidence="1" key="1">
    <citation type="submission" date="2022-03" db="EMBL/GenBank/DDBJ databases">
        <title>A functionally conserved STORR gene fusion in Papaver species that diverged 16.8 million years ago.</title>
        <authorList>
            <person name="Catania T."/>
        </authorList>
    </citation>
    <scope>NUCLEOTIDE SEQUENCE</scope>
    <source>
        <strain evidence="1">S-191538</strain>
    </source>
</reference>
<dbReference type="PANTHER" id="PTHR48221">
    <property type="entry name" value="ACYL-COA SYNTHETASE FAMILY PROTEIN"/>
    <property type="match status" value="1"/>
</dbReference>
<proteinExistence type="predicted"/>
<evidence type="ECO:0000313" key="2">
    <source>
        <dbReference type="Proteomes" id="UP001177140"/>
    </source>
</evidence>
<dbReference type="AlphaFoldDB" id="A0AA41S7C5"/>
<name>A0AA41S7C5_PAPNU</name>
<dbReference type="Proteomes" id="UP001177140">
    <property type="component" value="Unassembled WGS sequence"/>
</dbReference>
<sequence length="68" mass="8142">LLVWYLDPLTLKHDISTILSESLTRPFLCLKKEMHERMRWRSIVLSMVLSPTMFIEARALLHNWFLVT</sequence>
<evidence type="ECO:0000313" key="1">
    <source>
        <dbReference type="EMBL" id="MCL7029951.1"/>
    </source>
</evidence>
<organism evidence="1 2">
    <name type="scientific">Papaver nudicaule</name>
    <name type="common">Iceland poppy</name>
    <dbReference type="NCBI Taxonomy" id="74823"/>
    <lineage>
        <taxon>Eukaryota</taxon>
        <taxon>Viridiplantae</taxon>
        <taxon>Streptophyta</taxon>
        <taxon>Embryophyta</taxon>
        <taxon>Tracheophyta</taxon>
        <taxon>Spermatophyta</taxon>
        <taxon>Magnoliopsida</taxon>
        <taxon>Ranunculales</taxon>
        <taxon>Papaveraceae</taxon>
        <taxon>Papaveroideae</taxon>
        <taxon>Papaver</taxon>
    </lineage>
</organism>